<dbReference type="EMBL" id="JAGYPN010000002">
    <property type="protein sequence ID" value="MBS4223609.1"/>
    <property type="molecule type" value="Genomic_DNA"/>
</dbReference>
<gene>
    <name evidence="1" type="ORF">KHA91_12705</name>
</gene>
<evidence type="ECO:0000313" key="1">
    <source>
        <dbReference type="EMBL" id="MBS4223609.1"/>
    </source>
</evidence>
<proteinExistence type="predicted"/>
<reference evidence="1 2" key="1">
    <citation type="submission" date="2021-05" db="EMBL/GenBank/DDBJ databases">
        <title>Novel Bacillus species.</title>
        <authorList>
            <person name="Liu G."/>
        </authorList>
    </citation>
    <scope>NUCLEOTIDE SEQUENCE [LARGE SCALE GENOMIC DNA]</scope>
    <source>
        <strain evidence="1 2">FJAT-49682</strain>
    </source>
</reference>
<name>A0A942UTF4_9BACI</name>
<accession>A0A942UTF4</accession>
<dbReference type="Proteomes" id="UP000676456">
    <property type="component" value="Unassembled WGS sequence"/>
</dbReference>
<keyword evidence="2" id="KW-1185">Reference proteome</keyword>
<protein>
    <submittedName>
        <fullName evidence="1">Uncharacterized protein</fullName>
    </submittedName>
</protein>
<dbReference type="AlphaFoldDB" id="A0A942UTF4"/>
<dbReference type="RefSeq" id="WP_213098606.1">
    <property type="nucleotide sequence ID" value="NZ_JAGYPH010000002.1"/>
</dbReference>
<sequence length="82" mass="9599">MVRKELNYCTLIELKQMKTFRYVKTADINNSPGLLRRIFLLTEVILKEGIQNKPKEYLRLGNSISPDNIVIHDNFSEVEKMS</sequence>
<comment type="caution">
    <text evidence="1">The sequence shown here is derived from an EMBL/GenBank/DDBJ whole genome shotgun (WGS) entry which is preliminary data.</text>
</comment>
<evidence type="ECO:0000313" key="2">
    <source>
        <dbReference type="Proteomes" id="UP000676456"/>
    </source>
</evidence>
<organism evidence="1 2">
    <name type="scientific">Lederbergia citrea</name>
    <dbReference type="NCBI Taxonomy" id="2833581"/>
    <lineage>
        <taxon>Bacteria</taxon>
        <taxon>Bacillati</taxon>
        <taxon>Bacillota</taxon>
        <taxon>Bacilli</taxon>
        <taxon>Bacillales</taxon>
        <taxon>Bacillaceae</taxon>
        <taxon>Lederbergia</taxon>
    </lineage>
</organism>